<reference evidence="10 11" key="1">
    <citation type="journal article" date="2012" name="PLoS ONE">
        <title>The purine-utilizing bacterium Clostridium acidurici 9a: a genome-guided metabolic reconsideration.</title>
        <authorList>
            <person name="Hartwich K."/>
            <person name="Poehlein A."/>
            <person name="Daniel R."/>
        </authorList>
    </citation>
    <scope>NUCLEOTIDE SEQUENCE [LARGE SCALE GENOMIC DNA]</scope>
    <source>
        <strain evidence="11">ATCC 7906 / DSM 604 / BCRC 14475 / CIP 104303 / KCTC 5404 / NCIMB 10678 / 9a</strain>
    </source>
</reference>
<comment type="similarity">
    <text evidence="3 9">Belongs to the CobD/CbiB family.</text>
</comment>
<dbReference type="EMBL" id="CP003326">
    <property type="protein sequence ID" value="AFS77651.1"/>
    <property type="molecule type" value="Genomic_DNA"/>
</dbReference>
<feature type="transmembrane region" description="Helical" evidence="9">
    <location>
        <begin position="53"/>
        <end position="74"/>
    </location>
</feature>
<comment type="function">
    <text evidence="9">Converts cobyric acid to cobinamide by the addition of aminopropanol on the F carboxylic group.</text>
</comment>
<dbReference type="InterPro" id="IPR004485">
    <property type="entry name" value="Cobalamin_biosynth_CobD/CbiB"/>
</dbReference>
<evidence type="ECO:0000256" key="6">
    <source>
        <dbReference type="ARBA" id="ARBA00022692"/>
    </source>
</evidence>
<dbReference type="HOGENOM" id="CLU_054212_0_0_9"/>
<dbReference type="GO" id="GO:0016874">
    <property type="term" value="F:ligase activity"/>
    <property type="evidence" value="ECO:0007669"/>
    <property type="project" value="UniProtKB-KW"/>
</dbReference>
<dbReference type="eggNOG" id="COG1270">
    <property type="taxonomic scope" value="Bacteria"/>
</dbReference>
<dbReference type="PANTHER" id="PTHR34308">
    <property type="entry name" value="COBALAMIN BIOSYNTHESIS PROTEIN CBIB"/>
    <property type="match status" value="1"/>
</dbReference>
<dbReference type="UniPathway" id="UPA00148"/>
<evidence type="ECO:0000256" key="5">
    <source>
        <dbReference type="ARBA" id="ARBA00022573"/>
    </source>
</evidence>
<evidence type="ECO:0000256" key="2">
    <source>
        <dbReference type="ARBA" id="ARBA00004953"/>
    </source>
</evidence>
<name>K0AZ24_GOTA9</name>
<dbReference type="GO" id="GO:0048472">
    <property type="term" value="F:threonine-phosphate decarboxylase activity"/>
    <property type="evidence" value="ECO:0007669"/>
    <property type="project" value="InterPro"/>
</dbReference>
<keyword evidence="8 9" id="KW-0472">Membrane</keyword>
<evidence type="ECO:0000256" key="9">
    <source>
        <dbReference type="HAMAP-Rule" id="MF_00024"/>
    </source>
</evidence>
<dbReference type="Pfam" id="PF03186">
    <property type="entry name" value="CobD_Cbib"/>
    <property type="match status" value="1"/>
</dbReference>
<protein>
    <recommendedName>
        <fullName evidence="9">Cobalamin biosynthesis protein CobD</fullName>
    </recommendedName>
</protein>
<keyword evidence="7 9" id="KW-1133">Transmembrane helix</keyword>
<evidence type="ECO:0000313" key="11">
    <source>
        <dbReference type="Proteomes" id="UP000006094"/>
    </source>
</evidence>
<keyword evidence="5 9" id="KW-0169">Cobalamin biosynthesis</keyword>
<dbReference type="GO" id="GO:0015420">
    <property type="term" value="F:ABC-type vitamin B12 transporter activity"/>
    <property type="evidence" value="ECO:0007669"/>
    <property type="project" value="UniProtKB-UniRule"/>
</dbReference>
<dbReference type="RefSeq" id="WP_014966788.1">
    <property type="nucleotide sequence ID" value="NC_018664.1"/>
</dbReference>
<organism evidence="10 11">
    <name type="scientific">Gottschalkia acidurici (strain ATCC 7906 / DSM 604 / BCRC 14475 / CIP 104303 / KCTC 5404 / NCIMB 10678 / 9a)</name>
    <name type="common">Clostridium acidurici</name>
    <dbReference type="NCBI Taxonomy" id="1128398"/>
    <lineage>
        <taxon>Bacteria</taxon>
        <taxon>Bacillati</taxon>
        <taxon>Bacillota</taxon>
        <taxon>Tissierellia</taxon>
        <taxon>Tissierellales</taxon>
        <taxon>Gottschalkiaceae</taxon>
        <taxon>Gottschalkia</taxon>
    </lineage>
</organism>
<comment type="caution">
    <text evidence="9">Lacks conserved residue(s) required for the propagation of feature annotation.</text>
</comment>
<evidence type="ECO:0000256" key="8">
    <source>
        <dbReference type="ARBA" id="ARBA00023136"/>
    </source>
</evidence>
<accession>K0AZ24</accession>
<keyword evidence="4 9" id="KW-1003">Cell membrane</keyword>
<keyword evidence="10" id="KW-0436">Ligase</keyword>
<dbReference type="NCBIfam" id="TIGR00380">
    <property type="entry name" value="cobal_cbiB"/>
    <property type="match status" value="1"/>
</dbReference>
<dbReference type="GO" id="GO:0009236">
    <property type="term" value="P:cobalamin biosynthetic process"/>
    <property type="evidence" value="ECO:0007669"/>
    <property type="project" value="UniProtKB-UniRule"/>
</dbReference>
<dbReference type="HAMAP" id="MF_00024">
    <property type="entry name" value="CobD_CbiB"/>
    <property type="match status" value="1"/>
</dbReference>
<evidence type="ECO:0000313" key="10">
    <source>
        <dbReference type="EMBL" id="AFS77651.1"/>
    </source>
</evidence>
<dbReference type="Proteomes" id="UP000006094">
    <property type="component" value="Chromosome"/>
</dbReference>
<evidence type="ECO:0000256" key="4">
    <source>
        <dbReference type="ARBA" id="ARBA00022475"/>
    </source>
</evidence>
<comment type="subcellular location">
    <subcellularLocation>
        <location evidence="1 9">Cell membrane</location>
        <topology evidence="1 9">Multi-pass membrane protein</topology>
    </subcellularLocation>
</comment>
<evidence type="ECO:0000256" key="1">
    <source>
        <dbReference type="ARBA" id="ARBA00004651"/>
    </source>
</evidence>
<dbReference type="PANTHER" id="PTHR34308:SF1">
    <property type="entry name" value="COBALAMIN BIOSYNTHESIS PROTEIN CBIB"/>
    <property type="match status" value="1"/>
</dbReference>
<feature type="transmembrane region" description="Helical" evidence="9">
    <location>
        <begin position="299"/>
        <end position="317"/>
    </location>
</feature>
<dbReference type="AlphaFoldDB" id="K0AZ24"/>
<evidence type="ECO:0000256" key="7">
    <source>
        <dbReference type="ARBA" id="ARBA00022989"/>
    </source>
</evidence>
<dbReference type="PATRIC" id="fig|1128398.3.peg.608"/>
<gene>
    <name evidence="9 10" type="primary">cobD</name>
    <name evidence="10" type="ordered locus">Curi_c05770</name>
</gene>
<dbReference type="KEGG" id="cad:Curi_c05770"/>
<keyword evidence="6 9" id="KW-0812">Transmembrane</keyword>
<dbReference type="STRING" id="1128398.Curi_c05770"/>
<evidence type="ECO:0000256" key="3">
    <source>
        <dbReference type="ARBA" id="ARBA00006263"/>
    </source>
</evidence>
<dbReference type="GO" id="GO:0005886">
    <property type="term" value="C:plasma membrane"/>
    <property type="evidence" value="ECO:0007669"/>
    <property type="project" value="UniProtKB-SubCell"/>
</dbReference>
<comment type="pathway">
    <text evidence="2 9">Cofactor biosynthesis; adenosylcobalamin biosynthesis.</text>
</comment>
<dbReference type="OrthoDB" id="9811967at2"/>
<sequence>MKYILLLIIPVLLDMIIGDPPNFPHPIRYIGWIIKKYENIIRKSNINLKIGGFLLTGLTLITVTGVITAILMLAEKISHNLNIVISIYFLYTSLASKCLDVETRKVYRALSEDDINESRKMLSYLVGRDTTSLSKEEVTRGAVETVAENTIDGVLAPLMFIGVGMYFDAPVQFAFLYKSINTLDSMVGYINEKYKDIGFASAKLDDIANYIPARLGSFLMLIGGSLLGYNLKNGFKILKRDNRNHKSPNCGYPESVVAGLLNIQLGGTNTYFGEKVYKPTIGDKNSEIVPSNIVDTIKIMYASEIILVILIMTILSLKFTM</sequence>
<feature type="transmembrane region" description="Helical" evidence="9">
    <location>
        <begin position="211"/>
        <end position="231"/>
    </location>
</feature>
<proteinExistence type="inferred from homology"/>
<keyword evidence="11" id="KW-1185">Reference proteome</keyword>